<name>D6A8Y6_STRV1</name>
<dbReference type="AlphaFoldDB" id="D6A8Y6"/>
<reference evidence="2" key="1">
    <citation type="submission" date="2008-12" db="EMBL/GenBank/DDBJ databases">
        <title>Annotation of Streptomyces ghanaensis ATCC 14672.</title>
        <authorList>
            <consortium name="The Broad Institute Genome Sequencing Platform"/>
            <consortium name="Broad Institute Microbial Sequencing Center"/>
            <person name="Fischbach M."/>
            <person name="Ward D."/>
            <person name="Young S."/>
            <person name="Kodira C.D."/>
            <person name="Zeng Q."/>
            <person name="Koehrsen M."/>
            <person name="Godfrey P."/>
            <person name="Alvarado L."/>
            <person name="Berlin A.M."/>
            <person name="Borenstein D."/>
            <person name="Chen Z."/>
            <person name="Engels R."/>
            <person name="Freedman E."/>
            <person name="Gellesch M."/>
            <person name="Goldberg J."/>
            <person name="Griggs A."/>
            <person name="Gujja S."/>
            <person name="Heiman D.I."/>
            <person name="Hepburn T.A."/>
            <person name="Howarth C."/>
            <person name="Jen D."/>
            <person name="Larson L."/>
            <person name="Lewis B."/>
            <person name="Mehta T."/>
            <person name="Park D."/>
            <person name="Pearson M."/>
            <person name="Roberts A."/>
            <person name="Saif S."/>
            <person name="Shea T.D."/>
            <person name="Shenoy N."/>
            <person name="Sisk P."/>
            <person name="Stolte C."/>
            <person name="Sykes S.N."/>
            <person name="Walk T."/>
            <person name="White J."/>
            <person name="Yandava C."/>
            <person name="Straight P."/>
            <person name="Clardy J."/>
            <person name="Hung D."/>
            <person name="Kolter R."/>
            <person name="Mekalanos J."/>
            <person name="Walker S."/>
            <person name="Walsh C.T."/>
            <person name="Wieland B.L.C."/>
            <person name="Ilzarbe M."/>
            <person name="Galagan J."/>
            <person name="Nusbaum C."/>
            <person name="Birren B."/>
        </authorList>
    </citation>
    <scope>NUCLEOTIDE SEQUENCE [LARGE SCALE GENOMIC DNA]</scope>
    <source>
        <strain evidence="2">ATCC 14672 / DSM 40746 / JCM 4963 / KCTC 9882 / NRRL B-12104 / FH 1290</strain>
    </source>
</reference>
<dbReference type="Proteomes" id="UP000003824">
    <property type="component" value="Unassembled WGS sequence"/>
</dbReference>
<gene>
    <name evidence="1" type="ORF">SSFG_01457</name>
</gene>
<accession>D6A8Y6</accession>
<sequence length="34" mass="3913">MVTAIWLRASLRTAFVDGVRKQLVINRLANLEEK</sequence>
<organism evidence="1 2">
    <name type="scientific">Streptomyces viridosporus (strain ATCC 14672 / DSM 40746 / JCM 4963 / KCTC 9882 / NRRL B-12104 / FH 1290)</name>
    <name type="common">Streptomyces ghanaensis</name>
    <dbReference type="NCBI Taxonomy" id="566461"/>
    <lineage>
        <taxon>Bacteria</taxon>
        <taxon>Bacillati</taxon>
        <taxon>Actinomycetota</taxon>
        <taxon>Actinomycetes</taxon>
        <taxon>Kitasatosporales</taxon>
        <taxon>Streptomycetaceae</taxon>
        <taxon>Streptomyces</taxon>
    </lineage>
</organism>
<evidence type="ECO:0000313" key="2">
    <source>
        <dbReference type="Proteomes" id="UP000003824"/>
    </source>
</evidence>
<evidence type="ECO:0000313" key="1">
    <source>
        <dbReference type="EMBL" id="EFE66204.2"/>
    </source>
</evidence>
<proteinExistence type="predicted"/>
<dbReference type="EMBL" id="DS999641">
    <property type="protein sequence ID" value="EFE66204.2"/>
    <property type="molecule type" value="Genomic_DNA"/>
</dbReference>
<protein>
    <submittedName>
        <fullName evidence="1">Predicted protein</fullName>
    </submittedName>
</protein>